<sequence length="236" mass="26461">MQKNRQFGRVNADELVGLGDPSRSKVYNASGHTEPTFHFSNHSKTPTLYTEGFALDTVHAKQQPALMKNIPSGWTDFLGWTNTDTNPPDKLWRLLAADRGPDCNPLPHFYHLAYAKSFQQIEPGHGLDIAKELTTAGVAMKQFLKRVQSVVWGRRLMRTNSHRLVGLVPAETNKRELIVILSGCSVPVVSRRVEAPESNEETFKLIGECFIYGMMDGEAMDFKLSRGIETQTFAIL</sequence>
<evidence type="ECO:0000313" key="2">
    <source>
        <dbReference type="Proteomes" id="UP001276659"/>
    </source>
</evidence>
<gene>
    <name evidence="1" type="ORF">OEA41_010658</name>
</gene>
<evidence type="ECO:0000313" key="1">
    <source>
        <dbReference type="EMBL" id="KAK3167531.1"/>
    </source>
</evidence>
<dbReference type="InterPro" id="IPR052895">
    <property type="entry name" value="HetReg/Transcr_Mod"/>
</dbReference>
<proteinExistence type="predicted"/>
<dbReference type="EMBL" id="JASNWA010000011">
    <property type="protein sequence ID" value="KAK3167531.1"/>
    <property type="molecule type" value="Genomic_DNA"/>
</dbReference>
<organism evidence="1 2">
    <name type="scientific">Lepraria neglecta</name>
    <dbReference type="NCBI Taxonomy" id="209136"/>
    <lineage>
        <taxon>Eukaryota</taxon>
        <taxon>Fungi</taxon>
        <taxon>Dikarya</taxon>
        <taxon>Ascomycota</taxon>
        <taxon>Pezizomycotina</taxon>
        <taxon>Lecanoromycetes</taxon>
        <taxon>OSLEUM clade</taxon>
        <taxon>Lecanoromycetidae</taxon>
        <taxon>Lecanorales</taxon>
        <taxon>Lecanorineae</taxon>
        <taxon>Stereocaulaceae</taxon>
        <taxon>Lepraria</taxon>
    </lineage>
</organism>
<name>A0AAE0DFC2_9LECA</name>
<protein>
    <submittedName>
        <fullName evidence="1">Uncharacterized protein</fullName>
    </submittedName>
</protein>
<keyword evidence="2" id="KW-1185">Reference proteome</keyword>
<reference evidence="1" key="1">
    <citation type="submission" date="2022-11" db="EMBL/GenBank/DDBJ databases">
        <title>Chromosomal genome sequence assembly and mating type (MAT) locus characterization of the leprose asexual lichenized fungus Lepraria neglecta (Nyl.) Erichsen.</title>
        <authorList>
            <person name="Allen J.L."/>
            <person name="Pfeffer B."/>
        </authorList>
    </citation>
    <scope>NUCLEOTIDE SEQUENCE</scope>
    <source>
        <strain evidence="1">Allen 5258</strain>
    </source>
</reference>
<comment type="caution">
    <text evidence="1">The sequence shown here is derived from an EMBL/GenBank/DDBJ whole genome shotgun (WGS) entry which is preliminary data.</text>
</comment>
<dbReference type="PANTHER" id="PTHR24148:SF64">
    <property type="entry name" value="HETEROKARYON INCOMPATIBILITY DOMAIN-CONTAINING PROTEIN"/>
    <property type="match status" value="1"/>
</dbReference>
<dbReference type="Proteomes" id="UP001276659">
    <property type="component" value="Unassembled WGS sequence"/>
</dbReference>
<dbReference type="Pfam" id="PF26639">
    <property type="entry name" value="Het-6_barrel"/>
    <property type="match status" value="1"/>
</dbReference>
<dbReference type="AlphaFoldDB" id="A0AAE0DFC2"/>
<dbReference type="PANTHER" id="PTHR24148">
    <property type="entry name" value="ANKYRIN REPEAT DOMAIN-CONTAINING PROTEIN 39 HOMOLOG-RELATED"/>
    <property type="match status" value="1"/>
</dbReference>
<accession>A0AAE0DFC2</accession>